<evidence type="ECO:0000313" key="3">
    <source>
        <dbReference type="Proteomes" id="UP000000496"/>
    </source>
</evidence>
<sequence length="166" mass="18781">MGSYLLAILLGSFLMINSKINSREIVFCPEFLEEIKCHFPLSGTLKQEPDGFTYVDLDDRYIHELIQHLPCEGFSKPPYFGPGLIGAHITVIMPEEWTTFQKIEECGTEVSFSLKECEVVHPAREDISEIFLITIEAPFLGNLRAKYGLPPPLFDFHISLGYKPGV</sequence>
<dbReference type="InterPro" id="IPR054498">
    <property type="entry name" value="2H-SAK"/>
</dbReference>
<proteinExistence type="predicted"/>
<dbReference type="KEGG" id="sng:SNE_A20160"/>
<protein>
    <recommendedName>
        <fullName evidence="1">Swiss Army Knife 2H phosphoesterase domain-containing protein</fullName>
    </recommendedName>
</protein>
<reference evidence="2 3" key="2">
    <citation type="journal article" date="2011" name="Mol. Biol. Evol.">
        <title>Unity in variety--the pan-genome of the Chlamydiae.</title>
        <authorList>
            <person name="Collingro A."/>
            <person name="Tischler P."/>
            <person name="Weinmaier T."/>
            <person name="Penz T."/>
            <person name="Heinz E."/>
            <person name="Brunham R.C."/>
            <person name="Read T.D."/>
            <person name="Bavoil P.M."/>
            <person name="Sachse K."/>
            <person name="Kahane S."/>
            <person name="Friedman M.G."/>
            <person name="Rattei T."/>
            <person name="Myers G.S."/>
            <person name="Horn M."/>
        </authorList>
    </citation>
    <scope>NUCLEOTIDE SEQUENCE [LARGE SCALE GENOMIC DNA]</scope>
    <source>
        <strain evidence="3">ATCC VR-1471 / Z</strain>
    </source>
</reference>
<dbReference type="eggNOG" id="ENOG5033817">
    <property type="taxonomic scope" value="Bacteria"/>
</dbReference>
<dbReference type="STRING" id="331113.SNE_A20160"/>
<dbReference type="Proteomes" id="UP000000496">
    <property type="component" value="Chromosome gsn.131"/>
</dbReference>
<name>F8L3N4_SIMNZ</name>
<evidence type="ECO:0000313" key="2">
    <source>
        <dbReference type="EMBL" id="CCB89893.1"/>
    </source>
</evidence>
<dbReference type="AlphaFoldDB" id="F8L3N4"/>
<dbReference type="Pfam" id="PF22547">
    <property type="entry name" value="2H-SAK"/>
    <property type="match status" value="1"/>
</dbReference>
<accession>F8L3N4</accession>
<reference key="1">
    <citation type="journal article" date="2011" name="Mol. Biol. Evol.">
        <title>Unity in variety -- the pan-genome of the Chlamydiae.</title>
        <authorList>
            <person name="Collingro A."/>
            <person name="Tischler P."/>
            <person name="Weinmaier T."/>
            <person name="Penz T."/>
            <person name="Heinz E."/>
            <person name="Brunham R.C."/>
            <person name="Read T.D."/>
            <person name="Bavoil P.M."/>
            <person name="Sachse K."/>
            <person name="Kahane S."/>
            <person name="Friedman M.G."/>
            <person name="Rattei T."/>
            <person name="Myers G.S.A."/>
            <person name="Horn M."/>
        </authorList>
    </citation>
    <scope>NUCLEOTIDE SEQUENCE</scope>
    <source>
        <strain>Z</strain>
    </source>
</reference>
<dbReference type="EMBL" id="FR872582">
    <property type="protein sequence ID" value="CCB89893.1"/>
    <property type="molecule type" value="Genomic_DNA"/>
</dbReference>
<evidence type="ECO:0000259" key="1">
    <source>
        <dbReference type="Pfam" id="PF22547"/>
    </source>
</evidence>
<feature type="domain" description="Swiss Army Knife 2H phosphoesterase" evidence="1">
    <location>
        <begin position="54"/>
        <end position="164"/>
    </location>
</feature>
<organism evidence="2 3">
    <name type="scientific">Simkania negevensis (strain ATCC VR-1471 / DSM 27360 / Z)</name>
    <dbReference type="NCBI Taxonomy" id="331113"/>
    <lineage>
        <taxon>Bacteria</taxon>
        <taxon>Pseudomonadati</taxon>
        <taxon>Chlamydiota</taxon>
        <taxon>Chlamydiia</taxon>
        <taxon>Parachlamydiales</taxon>
        <taxon>Simkaniaceae</taxon>
        <taxon>Simkania</taxon>
    </lineage>
</organism>
<dbReference type="HOGENOM" id="CLU_1710976_0_0_0"/>
<keyword evidence="3" id="KW-1185">Reference proteome</keyword>
<gene>
    <name evidence="2" type="ordered locus">SNE_A20160</name>
</gene>